<keyword evidence="4" id="KW-0678">Repressor</keyword>
<evidence type="ECO:0000259" key="10">
    <source>
        <dbReference type="Pfam" id="PF18296"/>
    </source>
</evidence>
<feature type="compositionally biased region" description="Polar residues" evidence="8">
    <location>
        <begin position="1110"/>
        <end position="1125"/>
    </location>
</feature>
<evidence type="ECO:0000256" key="3">
    <source>
        <dbReference type="ARBA" id="ARBA00019618"/>
    </source>
</evidence>
<evidence type="ECO:0000313" key="11">
    <source>
        <dbReference type="EMBL" id="KAL2460162.1"/>
    </source>
</evidence>
<feature type="compositionally biased region" description="Polar residues" evidence="8">
    <location>
        <begin position="1051"/>
        <end position="1069"/>
    </location>
</feature>
<dbReference type="InterPro" id="IPR051139">
    <property type="entry name" value="Mediator_complx_sub13"/>
</dbReference>
<organism evidence="11 12">
    <name type="scientific">Abeliophyllum distichum</name>
    <dbReference type="NCBI Taxonomy" id="126358"/>
    <lineage>
        <taxon>Eukaryota</taxon>
        <taxon>Viridiplantae</taxon>
        <taxon>Streptophyta</taxon>
        <taxon>Embryophyta</taxon>
        <taxon>Tracheophyta</taxon>
        <taxon>Spermatophyta</taxon>
        <taxon>Magnoliopsida</taxon>
        <taxon>eudicotyledons</taxon>
        <taxon>Gunneridae</taxon>
        <taxon>Pentapetalae</taxon>
        <taxon>asterids</taxon>
        <taxon>lamiids</taxon>
        <taxon>Lamiales</taxon>
        <taxon>Oleaceae</taxon>
        <taxon>Forsythieae</taxon>
        <taxon>Abeliophyllum</taxon>
    </lineage>
</organism>
<reference evidence="12" key="1">
    <citation type="submission" date="2024-07" db="EMBL/GenBank/DDBJ databases">
        <title>Two chromosome-level genome assemblies of Korean endemic species Abeliophyllum distichum and Forsythia ovata (Oleaceae).</title>
        <authorList>
            <person name="Jang H."/>
        </authorList>
    </citation>
    <scope>NUCLEOTIDE SEQUENCE [LARGE SCALE GENOMIC DNA]</scope>
</reference>
<evidence type="ECO:0000256" key="7">
    <source>
        <dbReference type="ARBA" id="ARBA00023242"/>
    </source>
</evidence>
<evidence type="ECO:0000313" key="12">
    <source>
        <dbReference type="Proteomes" id="UP001604336"/>
    </source>
</evidence>
<accession>A0ABD1P8Y4</accession>
<keyword evidence="6" id="KW-0804">Transcription</keyword>
<evidence type="ECO:0000259" key="9">
    <source>
        <dbReference type="Pfam" id="PF11597"/>
    </source>
</evidence>
<sequence length="1911" mass="205792">MWTNVFKIGGLHQISWFQFLPQESDFNSLPDKSAKVDPKDAMTLLVLSSHLQLQNEGFLCAWTNSFVGPWDPSQGQHNPDEKIKLWLFLPGQHSSVVEKAQPALSRLRVLASGLWVAPGDSEEVAVALSQALRNCIERALKGLSYMRFGDVFSRYHPFPRSEELFRKGQPVVEFVFAVTEEAIFVHAIISAKHVRALSSGDVERILGHYSKRDDRTPVIVSPHGMCGKLTGCCPSDLVKQVYLSSGKSRGSNGIVGLPYHVSQGSGYQLRGQNCYVEVTLGCLDKTSPQNTRHKNLLQPHNTETPAMAKVTPKAPSDQFSACERMFIYPAESVLVPVMQTSFARSSLKRFWLQNWVGSPLSGSSFFMPCFDFGSDGKADLKDGSSLEPSGPYSQHGYRSSSNSNSSSICSISSSSTDSDNKASGAGDLEADADSLMSRQSGLSSIDQSLNDGLKSGSKRPRAGTSESFGHAGVIVNPPASDYGSIEVNNSSITGVANEQTGSHWGWDDDDKGMGMDIQALLSEFGDFGDFFENDALPFGEPPGTAESQALVFSAPESGDVGSSPGTSMMDVSDQMLLPVGFPSFDNFTPLPPPAAMEDSASKNQEATKNASASGQMSFTTPSSGGEFDHLIKSEALMTFAPEFGAVETPRGEISSLIFRSPYIPKYCKVDTASSSNNYVYSATPPSSPCFDGFEEKSVMAVKMKPCTERHDTSALLKSKKYYTHVERGKETNDGRLSGRNNSIAKGETGVESSQFSVLHPTNVVKSVSDKVKEGPSREDTFRPSSKTVLATEIECLACQASMCRLRHTLLSSSNTLPAGFSGSSGASILNQPYSDPSVMMDNISIKSEVKKKEMIPVRIAGDLDGGMLDGPLNAPLGVWRSVGVSKVTKTNTPSMEIGPSVPQNSFIEESMLSYGLRQPLQELLDGIALLVQQATSFVDVALDADCGDGPYGWLALQEQWRRGFSCGPSMVHAGCGGILASCHSLDIAGMELVDPLSIDVQASLTISLLQSDIKTALKTAFSSVDGPLFVTDWCRGRSQSSDGIIGDGFSAESTASASEGRDSSSTVTLSVGEPMSPSLSSAGGVSGLKVSVAPEGTRGDEASERRLNQDPCTSESDQQPGSRLRSTLSVVPFPSILVGYQDDWLKTSPSSLKLWEKAPFEPYATPKHMNYYVVCPNIDPLTTAAVDFFQQLGTVYETCKLGTHSPQSLGNEMELDSGKLSPSGFVLLDCPQSMKIDSSNASMLGSISDYFLCLSNGWDLTSFLKTLSKVLKTLKLGSGVTTNAKEGNTGPCTVIYVVCPFPEPLAVLQTVVESSIAVGSVLRSSDKERRSVVHNQVAKALSYSAAVDESFSNVLSLTGFCVPKLVLQIVTVDAIFRVTSPSLYELATLKEIAFTVYNKARRISRSASGDTIPSSIAGRSHSVLMQMTSPVPGMWKDYVGPRIAGPPHQRGSELDASLRPGTWDNSWQTSRSGGVGCDPSRTADVYTPDETRCLFEPLFILAEPGSLEHGLSPFLGSGDTGPISQPDALDPDAFGSGHQKTLPSLHCCYGWTEDWRWLACSPDGGIAKPRDFVITRIGCFFELECQEWQKALYAIGGSEVKKWSLQLRRSLPDNGMPASSNGTPLQQQDISLMQERTLPSSASPLYSAHSKTSVFGKGGMGQPSSRKQLVGGHPAVDNSRGLLQWVQSISFVSVSIDHSLQLMFQADSTSPGATQGSGASGYLEGYTPVNSLGTTSASYILIPSRSMRFLPPAILQLPTCLTAESPPLAHLLHSKGSAVPLSTGFVVSKAVPSMRKDSRNPSKEEWPSALSVTLVDYYGGNNITQEKLGKGAVKQLVRGLSSDAKEFEVETRIILESIAAELHALSWMTVSPAYLDRRSPLPFHCDMVLRLRRLLHFADKELSRLPEKAQP</sequence>
<evidence type="ECO:0000256" key="2">
    <source>
        <dbReference type="ARBA" id="ARBA00009354"/>
    </source>
</evidence>
<keyword evidence="5" id="KW-0805">Transcription regulation</keyword>
<evidence type="ECO:0000256" key="4">
    <source>
        <dbReference type="ARBA" id="ARBA00022491"/>
    </source>
</evidence>
<dbReference type="GO" id="GO:0005634">
    <property type="term" value="C:nucleus"/>
    <property type="evidence" value="ECO:0007669"/>
    <property type="project" value="UniProtKB-SubCell"/>
</dbReference>
<evidence type="ECO:0000256" key="8">
    <source>
        <dbReference type="SAM" id="MobiDB-lite"/>
    </source>
</evidence>
<evidence type="ECO:0000256" key="6">
    <source>
        <dbReference type="ARBA" id="ARBA00023163"/>
    </source>
</evidence>
<feature type="compositionally biased region" description="Basic and acidic residues" evidence="8">
    <location>
        <begin position="1097"/>
        <end position="1108"/>
    </location>
</feature>
<feature type="region of interest" description="Disordered" evidence="8">
    <location>
        <begin position="591"/>
        <end position="624"/>
    </location>
</feature>
<gene>
    <name evidence="11" type="ORF">Adt_43582</name>
</gene>
<comment type="subcellular location">
    <subcellularLocation>
        <location evidence="1">Nucleus</location>
    </subcellularLocation>
</comment>
<feature type="domain" description="MID" evidence="10">
    <location>
        <begin position="1167"/>
        <end position="1402"/>
    </location>
</feature>
<feature type="region of interest" description="Disordered" evidence="8">
    <location>
        <begin position="446"/>
        <end position="472"/>
    </location>
</feature>
<comment type="caution">
    <text evidence="11">The sequence shown here is derived from an EMBL/GenBank/DDBJ whole genome shotgun (WGS) entry which is preliminary data.</text>
</comment>
<name>A0ABD1P8Y4_9LAMI</name>
<feature type="domain" description="Mediator complex subunit Med13 N-terminal" evidence="9">
    <location>
        <begin position="2"/>
        <end position="336"/>
    </location>
</feature>
<feature type="compositionally biased region" description="Low complexity" evidence="8">
    <location>
        <begin position="399"/>
        <end position="415"/>
    </location>
</feature>
<comment type="similarity">
    <text evidence="2">Belongs to the Mediator complex subunit 13 family.</text>
</comment>
<dbReference type="Pfam" id="PF18296">
    <property type="entry name" value="MID_MedPIWI"/>
    <property type="match status" value="1"/>
</dbReference>
<proteinExistence type="inferred from homology"/>
<feature type="compositionally biased region" description="Polar residues" evidence="8">
    <location>
        <begin position="601"/>
        <end position="623"/>
    </location>
</feature>
<dbReference type="InterPro" id="IPR021643">
    <property type="entry name" value="Mediator_Med13_N"/>
</dbReference>
<evidence type="ECO:0000256" key="1">
    <source>
        <dbReference type="ARBA" id="ARBA00004123"/>
    </source>
</evidence>
<dbReference type="Pfam" id="PF11597">
    <property type="entry name" value="Med13_N"/>
    <property type="match status" value="1"/>
</dbReference>
<dbReference type="InterPro" id="IPR041285">
    <property type="entry name" value="MID_MedPIWI"/>
</dbReference>
<dbReference type="PANTHER" id="PTHR48249">
    <property type="entry name" value="MEDIATOR OF RNA POLYMERASE II TRANSCRIPTION SUBUNIT 13"/>
    <property type="match status" value="1"/>
</dbReference>
<dbReference type="PANTHER" id="PTHR48249:SF3">
    <property type="entry name" value="MEDIATOR OF RNA POLYMERASE II TRANSCRIPTION SUBUNIT 13"/>
    <property type="match status" value="1"/>
</dbReference>
<dbReference type="Proteomes" id="UP001604336">
    <property type="component" value="Unassembled WGS sequence"/>
</dbReference>
<protein>
    <recommendedName>
        <fullName evidence="3">Mediator of RNA polymerase II transcription subunit 13</fullName>
    </recommendedName>
</protein>
<dbReference type="EMBL" id="JBFOLK010000014">
    <property type="protein sequence ID" value="KAL2460162.1"/>
    <property type="molecule type" value="Genomic_DNA"/>
</dbReference>
<keyword evidence="12" id="KW-1185">Reference proteome</keyword>
<feature type="region of interest" description="Disordered" evidence="8">
    <location>
        <begin position="1045"/>
        <end position="1125"/>
    </location>
</feature>
<keyword evidence="7" id="KW-0539">Nucleus</keyword>
<feature type="region of interest" description="Disordered" evidence="8">
    <location>
        <begin position="381"/>
        <end position="427"/>
    </location>
</feature>
<evidence type="ECO:0000256" key="5">
    <source>
        <dbReference type="ARBA" id="ARBA00023015"/>
    </source>
</evidence>